<dbReference type="InterPro" id="IPR023058">
    <property type="entry name" value="PPIase_PpiC_CS"/>
</dbReference>
<comment type="similarity">
    <text evidence="8">Belongs to the PpiD chaperone family.</text>
</comment>
<evidence type="ECO:0000256" key="3">
    <source>
        <dbReference type="ARBA" id="ARBA00022519"/>
    </source>
</evidence>
<feature type="domain" description="PpiC" evidence="13">
    <location>
        <begin position="366"/>
        <end position="466"/>
    </location>
</feature>
<dbReference type="InterPro" id="IPR046357">
    <property type="entry name" value="PPIase_dom_sf"/>
</dbReference>
<comment type="subcellular location">
    <subcellularLocation>
        <location evidence="1">Cell inner membrane</location>
        <topology evidence="1">Single-pass type II membrane protein</topology>
        <orientation evidence="1">Periplasmic side</orientation>
    </subcellularLocation>
</comment>
<name>A0A419EX03_9BACT</name>
<evidence type="ECO:0000256" key="5">
    <source>
        <dbReference type="ARBA" id="ARBA00022989"/>
    </source>
</evidence>
<dbReference type="SUPFAM" id="SSF109998">
    <property type="entry name" value="Triger factor/SurA peptide-binding domain-like"/>
    <property type="match status" value="1"/>
</dbReference>
<accession>A0A419EX03</accession>
<evidence type="ECO:0000256" key="10">
    <source>
        <dbReference type="ARBA" id="ARBA00042775"/>
    </source>
</evidence>
<dbReference type="PROSITE" id="PS01096">
    <property type="entry name" value="PPIC_PPIASE_1"/>
    <property type="match status" value="1"/>
</dbReference>
<evidence type="ECO:0000256" key="8">
    <source>
        <dbReference type="ARBA" id="ARBA00038408"/>
    </source>
</evidence>
<feature type="domain" description="PpiC" evidence="13">
    <location>
        <begin position="259"/>
        <end position="359"/>
    </location>
</feature>
<evidence type="ECO:0000256" key="9">
    <source>
        <dbReference type="ARBA" id="ARBA00040743"/>
    </source>
</evidence>
<dbReference type="GO" id="GO:0003755">
    <property type="term" value="F:peptidyl-prolyl cis-trans isomerase activity"/>
    <property type="evidence" value="ECO:0007669"/>
    <property type="project" value="UniProtKB-KW"/>
</dbReference>
<keyword evidence="7" id="KW-0143">Chaperone</keyword>
<evidence type="ECO:0000256" key="4">
    <source>
        <dbReference type="ARBA" id="ARBA00022692"/>
    </source>
</evidence>
<dbReference type="PANTHER" id="PTHR47529">
    <property type="entry name" value="PEPTIDYL-PROLYL CIS-TRANS ISOMERASE D"/>
    <property type="match status" value="1"/>
</dbReference>
<keyword evidence="3" id="KW-0997">Cell inner membrane</keyword>
<dbReference type="AlphaFoldDB" id="A0A419EX03"/>
<keyword evidence="5 12" id="KW-1133">Transmembrane helix</keyword>
<dbReference type="GO" id="GO:0005886">
    <property type="term" value="C:plasma membrane"/>
    <property type="evidence" value="ECO:0007669"/>
    <property type="project" value="UniProtKB-SubCell"/>
</dbReference>
<evidence type="ECO:0000256" key="7">
    <source>
        <dbReference type="ARBA" id="ARBA00023186"/>
    </source>
</evidence>
<dbReference type="EMBL" id="QZKI01000085">
    <property type="protein sequence ID" value="RJP69194.1"/>
    <property type="molecule type" value="Genomic_DNA"/>
</dbReference>
<keyword evidence="4 12" id="KW-0812">Transmembrane</keyword>
<dbReference type="PANTHER" id="PTHR47529:SF1">
    <property type="entry name" value="PERIPLASMIC CHAPERONE PPID"/>
    <property type="match status" value="1"/>
</dbReference>
<evidence type="ECO:0000256" key="11">
    <source>
        <dbReference type="PROSITE-ProRule" id="PRU00278"/>
    </source>
</evidence>
<dbReference type="Pfam" id="PF13145">
    <property type="entry name" value="Rotamase_2"/>
    <property type="match status" value="1"/>
</dbReference>
<evidence type="ECO:0000256" key="12">
    <source>
        <dbReference type="SAM" id="Phobius"/>
    </source>
</evidence>
<reference evidence="14 15" key="1">
    <citation type="journal article" date="2017" name="ISME J.">
        <title>Energy and carbon metabolisms in a deep terrestrial subsurface fluid microbial community.</title>
        <authorList>
            <person name="Momper L."/>
            <person name="Jungbluth S.P."/>
            <person name="Lee M.D."/>
            <person name="Amend J.P."/>
        </authorList>
    </citation>
    <scope>NUCLEOTIDE SEQUENCE [LARGE SCALE GENOMIC DNA]</scope>
    <source>
        <strain evidence="14">SURF_17</strain>
    </source>
</reference>
<evidence type="ECO:0000259" key="13">
    <source>
        <dbReference type="PROSITE" id="PS50198"/>
    </source>
</evidence>
<keyword evidence="2" id="KW-1003">Cell membrane</keyword>
<evidence type="ECO:0000256" key="2">
    <source>
        <dbReference type="ARBA" id="ARBA00022475"/>
    </source>
</evidence>
<keyword evidence="6 12" id="KW-0472">Membrane</keyword>
<feature type="transmembrane region" description="Helical" evidence="12">
    <location>
        <begin position="47"/>
        <end position="65"/>
    </location>
</feature>
<dbReference type="InterPro" id="IPR000297">
    <property type="entry name" value="PPIase_PpiC"/>
</dbReference>
<dbReference type="SUPFAM" id="SSF54534">
    <property type="entry name" value="FKBP-like"/>
    <property type="match status" value="2"/>
</dbReference>
<organism evidence="14 15">
    <name type="scientific">Candidatus Abyssobacteria bacterium SURF_17</name>
    <dbReference type="NCBI Taxonomy" id="2093361"/>
    <lineage>
        <taxon>Bacteria</taxon>
        <taxon>Pseudomonadati</taxon>
        <taxon>Candidatus Hydrogenedentota</taxon>
        <taxon>Candidatus Abyssobacteria</taxon>
    </lineage>
</organism>
<dbReference type="Gene3D" id="1.10.4030.10">
    <property type="entry name" value="Porin chaperone SurA, peptide-binding domain"/>
    <property type="match status" value="1"/>
</dbReference>
<keyword evidence="11" id="KW-0413">Isomerase</keyword>
<dbReference type="Proteomes" id="UP000285961">
    <property type="component" value="Unassembled WGS sequence"/>
</dbReference>
<dbReference type="PROSITE" id="PS50198">
    <property type="entry name" value="PPIC_PPIASE_2"/>
    <property type="match status" value="2"/>
</dbReference>
<keyword evidence="11" id="KW-0697">Rotamase</keyword>
<protein>
    <recommendedName>
        <fullName evidence="9">Periplasmic chaperone PpiD</fullName>
    </recommendedName>
    <alternativeName>
        <fullName evidence="10">Periplasmic folding chaperone</fullName>
    </alternativeName>
</protein>
<comment type="caution">
    <text evidence="14">The sequence shown here is derived from an EMBL/GenBank/DDBJ whole genome shotgun (WGS) entry which is preliminary data.</text>
</comment>
<evidence type="ECO:0000313" key="14">
    <source>
        <dbReference type="EMBL" id="RJP69194.1"/>
    </source>
</evidence>
<evidence type="ECO:0000256" key="6">
    <source>
        <dbReference type="ARBA" id="ARBA00023136"/>
    </source>
</evidence>
<dbReference type="InterPro" id="IPR027304">
    <property type="entry name" value="Trigger_fact/SurA_dom_sf"/>
</dbReference>
<proteinExistence type="inferred from homology"/>
<dbReference type="Gene3D" id="3.10.50.40">
    <property type="match status" value="2"/>
</dbReference>
<dbReference type="Pfam" id="PF13624">
    <property type="entry name" value="SurA_N_3"/>
    <property type="match status" value="1"/>
</dbReference>
<evidence type="ECO:0000313" key="15">
    <source>
        <dbReference type="Proteomes" id="UP000285961"/>
    </source>
</evidence>
<dbReference type="InterPro" id="IPR052029">
    <property type="entry name" value="PpiD_chaperone"/>
</dbReference>
<gene>
    <name evidence="14" type="ORF">C4532_11535</name>
</gene>
<dbReference type="Pfam" id="PF13616">
    <property type="entry name" value="Rotamase_3"/>
    <property type="match status" value="1"/>
</dbReference>
<sequence length="624" mass="70363">MDTIAKVSAKSYNERSWEIVKLSSLTFRNGDIAAMLMDFMRRNTRNFLIAIIVLIVPAFILWGTVPTLGSKEKRTLLRIGRQKISFEEFAAYYQSVRERFRLNLGTNYSPELEEAFNLKQQALEQLIREALLSREVERLNIVVSDEEVQDTLKRNPAFYTDGTFDPAAWNAALSNPRINWAVLIEQEREQLRFQKLEEMIRSEARVTEEEIQDEFRRQFEKANIEFIVLKASDLADTVDVSADDVASYYEHHKEEYKEPPLIKLAYVTLKKEPSEMDYADTKQVAESILDRARAGDVFSELAEKYSDDTATAAMGGDLGFFGKGKMVKAFEDVAFSLNPGEMSDPVRSPFGYHIIKVEETKGEGQQKQVRARHILLKVEPSDDTLLSLEEEAARLSLAAQKSSLEQAASEIKLSASVTPEFVETSGMIPGLGVVPEISEVLPGLKAGSTSDVIETRTAFFVVQVTERKPEHIPQLSEIEERVRAATRLDKALALARTRGEQIVQEANTKKLALRDIKNVPEVQKAEPFTRRGTPPEAPALSGQVAAVFQLSEGEAAGPFMSTDAAYVVQLKEKIAPDPAEYKARKESIEARLLMERRAQVFEDYYQNLKKHNNVRIDEQLLQAA</sequence>
<evidence type="ECO:0000256" key="1">
    <source>
        <dbReference type="ARBA" id="ARBA00004382"/>
    </source>
</evidence>